<evidence type="ECO:0000256" key="1">
    <source>
        <dbReference type="ARBA" id="ARBA00001962"/>
    </source>
</evidence>
<evidence type="ECO:0000256" key="6">
    <source>
        <dbReference type="ARBA" id="ARBA00023002"/>
    </source>
</evidence>
<evidence type="ECO:0000256" key="5">
    <source>
        <dbReference type="ARBA" id="ARBA00022989"/>
    </source>
</evidence>
<evidence type="ECO:0000256" key="4">
    <source>
        <dbReference type="ARBA" id="ARBA00022824"/>
    </source>
</evidence>
<dbReference type="GO" id="GO:0050479">
    <property type="term" value="F:glyceryl-ether monooxygenase activity"/>
    <property type="evidence" value="ECO:0007669"/>
    <property type="project" value="TreeGrafter"/>
</dbReference>
<dbReference type="Proteomes" id="UP001152795">
    <property type="component" value="Unassembled WGS sequence"/>
</dbReference>
<evidence type="ECO:0000256" key="7">
    <source>
        <dbReference type="ARBA" id="ARBA00023004"/>
    </source>
</evidence>
<evidence type="ECO:0000313" key="11">
    <source>
        <dbReference type="Proteomes" id="UP001152795"/>
    </source>
</evidence>
<dbReference type="GO" id="GO:0006643">
    <property type="term" value="P:membrane lipid metabolic process"/>
    <property type="evidence" value="ECO:0007669"/>
    <property type="project" value="TreeGrafter"/>
</dbReference>
<dbReference type="GO" id="GO:0005789">
    <property type="term" value="C:endoplasmic reticulum membrane"/>
    <property type="evidence" value="ECO:0007669"/>
    <property type="project" value="UniProtKB-SubCell"/>
</dbReference>
<dbReference type="PANTHER" id="PTHR21624:SF1">
    <property type="entry name" value="ALKYLGLYCEROL MONOOXYGENASE"/>
    <property type="match status" value="1"/>
</dbReference>
<dbReference type="AlphaFoldDB" id="A0A7D9EMW5"/>
<protein>
    <submittedName>
        <fullName evidence="10">Alkylglycerol monooxygenase-like</fullName>
    </submittedName>
</protein>
<keyword evidence="7" id="KW-0408">Iron</keyword>
<evidence type="ECO:0000256" key="8">
    <source>
        <dbReference type="ARBA" id="ARBA00023136"/>
    </source>
</evidence>
<evidence type="ECO:0000256" key="3">
    <source>
        <dbReference type="ARBA" id="ARBA00022692"/>
    </source>
</evidence>
<evidence type="ECO:0000259" key="9">
    <source>
        <dbReference type="Pfam" id="PF24858"/>
    </source>
</evidence>
<reference evidence="10" key="1">
    <citation type="submission" date="2020-04" db="EMBL/GenBank/DDBJ databases">
        <authorList>
            <person name="Alioto T."/>
            <person name="Alioto T."/>
            <person name="Gomez Garrido J."/>
        </authorList>
    </citation>
    <scope>NUCLEOTIDE SEQUENCE</scope>
    <source>
        <strain evidence="10">A484AB</strain>
    </source>
</reference>
<proteinExistence type="predicted"/>
<dbReference type="InterPro" id="IPR056853">
    <property type="entry name" value="AGMP_C"/>
</dbReference>
<keyword evidence="3" id="KW-0812">Transmembrane</keyword>
<keyword evidence="10" id="KW-0503">Monooxygenase</keyword>
<comment type="caution">
    <text evidence="10">The sequence shown here is derived from an EMBL/GenBank/DDBJ whole genome shotgun (WGS) entry which is preliminary data.</text>
</comment>
<keyword evidence="5" id="KW-1133">Transmembrane helix</keyword>
<comment type="subcellular location">
    <subcellularLocation>
        <location evidence="2">Endoplasmic reticulum membrane</location>
        <topology evidence="2">Multi-pass membrane protein</topology>
    </subcellularLocation>
</comment>
<evidence type="ECO:0000313" key="10">
    <source>
        <dbReference type="EMBL" id="CAB4011711.1"/>
    </source>
</evidence>
<evidence type="ECO:0000256" key="2">
    <source>
        <dbReference type="ARBA" id="ARBA00004477"/>
    </source>
</evidence>
<feature type="domain" description="Alkylglycerol monooxygenase C-terminal" evidence="9">
    <location>
        <begin position="90"/>
        <end position="159"/>
    </location>
</feature>
<keyword evidence="4" id="KW-0256">Endoplasmic reticulum</keyword>
<keyword evidence="11" id="KW-1185">Reference proteome</keyword>
<dbReference type="Pfam" id="PF24858">
    <property type="entry name" value="AGMP_C"/>
    <property type="match status" value="1"/>
</dbReference>
<gene>
    <name evidence="10" type="ORF">PACLA_8A081765</name>
</gene>
<accession>A0A7D9EMW5</accession>
<dbReference type="EMBL" id="CACRXK020007243">
    <property type="protein sequence ID" value="CAB4011711.1"/>
    <property type="molecule type" value="Genomic_DNA"/>
</dbReference>
<dbReference type="OrthoDB" id="6354873at2759"/>
<sequence length="247" mass="28533">TFVEEQKDNAPVFGLVVERANNWNPVWTQISHYSCMIQTFWTTPGISNKFFVLFNGPSWSPGKPRLGDGTGEEIEYPVIKYDKTLPLPITLYVIGHFLLLLFVYYKHLEISQSCSVFQTIGVIAYLLFALTTFGSLFDHKWYGPIIEGLRCIAYFIMDSSSNKYEWKQNHESEKAVNTATCGFIHSIFIMSLTMCFIVETMKINWTGNESTYHKDDIKYRGGKQSFKHDGNMNTIPNTDMIYLRYTK</sequence>
<keyword evidence="8" id="KW-0472">Membrane</keyword>
<comment type="cofactor">
    <cofactor evidence="1">
        <name>Fe cation</name>
        <dbReference type="ChEBI" id="CHEBI:24875"/>
    </cofactor>
</comment>
<name>A0A7D9EMW5_PARCT</name>
<dbReference type="PANTHER" id="PTHR21624">
    <property type="entry name" value="STEROL DESATURASE-RELATED PROTEIN"/>
    <property type="match status" value="1"/>
</dbReference>
<organism evidence="10 11">
    <name type="scientific">Paramuricea clavata</name>
    <name type="common">Red gorgonian</name>
    <name type="synonym">Violescent sea-whip</name>
    <dbReference type="NCBI Taxonomy" id="317549"/>
    <lineage>
        <taxon>Eukaryota</taxon>
        <taxon>Metazoa</taxon>
        <taxon>Cnidaria</taxon>
        <taxon>Anthozoa</taxon>
        <taxon>Octocorallia</taxon>
        <taxon>Malacalcyonacea</taxon>
        <taxon>Plexauridae</taxon>
        <taxon>Paramuricea</taxon>
    </lineage>
</organism>
<feature type="non-terminal residue" evidence="10">
    <location>
        <position position="1"/>
    </location>
</feature>
<keyword evidence="6" id="KW-0560">Oxidoreductase</keyword>
<dbReference type="InterPro" id="IPR051689">
    <property type="entry name" value="Sterol_desaturase/TMEM195"/>
</dbReference>